<dbReference type="AlphaFoldDB" id="A0A6M8HWV9"/>
<evidence type="ECO:0000313" key="1">
    <source>
        <dbReference type="EMBL" id="QKE92892.1"/>
    </source>
</evidence>
<dbReference type="EMBL" id="CP053709">
    <property type="protein sequence ID" value="QKE92892.1"/>
    <property type="molecule type" value="Genomic_DNA"/>
</dbReference>
<dbReference type="RefSeq" id="WP_172443521.1">
    <property type="nucleotide sequence ID" value="NZ_CP053709.1"/>
</dbReference>
<name>A0A6M8HWV9_9PROT</name>
<reference evidence="1 2" key="1">
    <citation type="journal article" date="2014" name="World J. Microbiol. Biotechnol.">
        <title>Biodiversity and physiological characteristics of Antarctic and Arctic lichens-associated bacteria.</title>
        <authorList>
            <person name="Lee Y.M."/>
            <person name="Kim E.H."/>
            <person name="Lee H.K."/>
            <person name="Hong S.G."/>
        </authorList>
    </citation>
    <scope>NUCLEOTIDE SEQUENCE [LARGE SCALE GENOMIC DNA]</scope>
    <source>
        <strain evidence="1 2">PAMC 26569</strain>
        <plasmid evidence="1">unnamed1</plasmid>
    </source>
</reference>
<geneLocation type="plasmid" evidence="1 2">
    <name>unnamed1</name>
</geneLocation>
<gene>
    <name evidence="1" type="ORF">HN018_21945</name>
</gene>
<evidence type="ECO:0000313" key="2">
    <source>
        <dbReference type="Proteomes" id="UP000500767"/>
    </source>
</evidence>
<proteinExistence type="predicted"/>
<dbReference type="KEGG" id="lck:HN018_21945"/>
<organism evidence="1 2">
    <name type="scientific">Lichenicola cladoniae</name>
    <dbReference type="NCBI Taxonomy" id="1484109"/>
    <lineage>
        <taxon>Bacteria</taxon>
        <taxon>Pseudomonadati</taxon>
        <taxon>Pseudomonadota</taxon>
        <taxon>Alphaproteobacteria</taxon>
        <taxon>Acetobacterales</taxon>
        <taxon>Acetobacteraceae</taxon>
        <taxon>Lichenicola</taxon>
    </lineage>
</organism>
<dbReference type="Proteomes" id="UP000500767">
    <property type="component" value="Plasmid unnamed1"/>
</dbReference>
<protein>
    <submittedName>
        <fullName evidence="1">Uncharacterized protein</fullName>
    </submittedName>
</protein>
<accession>A0A6M8HWV9</accession>
<keyword evidence="2" id="KW-1185">Reference proteome</keyword>
<keyword evidence="1" id="KW-0614">Plasmid</keyword>
<sequence length="53" mass="5829">MNQIAGQYKVLKGALRHLDIQPTSRLVERRHVAALPTSAGPAQQRRIRLGTPG</sequence>